<dbReference type="InterPro" id="IPR036705">
    <property type="entry name" value="Ribosyl_crysJ1_sf"/>
</dbReference>
<feature type="signal peptide" evidence="1">
    <location>
        <begin position="1"/>
        <end position="18"/>
    </location>
</feature>
<dbReference type="AlphaFoldDB" id="A0A6J4IB81"/>
<dbReference type="InterPro" id="IPR005502">
    <property type="entry name" value="Ribosyl_crysJ1"/>
</dbReference>
<dbReference type="Pfam" id="PF03747">
    <property type="entry name" value="ADP_ribosyl_GH"/>
    <property type="match status" value="1"/>
</dbReference>
<gene>
    <name evidence="2" type="ORF">AVDCRST_MAG63-1721</name>
</gene>
<dbReference type="SUPFAM" id="SSF101478">
    <property type="entry name" value="ADP-ribosylglycohydrolase"/>
    <property type="match status" value="1"/>
</dbReference>
<protein>
    <recommendedName>
        <fullName evidence="3">Large exoproteins involved in heme utilization or adhesion</fullName>
    </recommendedName>
</protein>
<reference evidence="2" key="1">
    <citation type="submission" date="2020-02" db="EMBL/GenBank/DDBJ databases">
        <authorList>
            <person name="Meier V. D."/>
        </authorList>
    </citation>
    <scope>NUCLEOTIDE SEQUENCE</scope>
    <source>
        <strain evidence="2">AVDCRST_MAG63</strain>
    </source>
</reference>
<keyword evidence="1" id="KW-0732">Signal</keyword>
<dbReference type="EMBL" id="CADCTO010000222">
    <property type="protein sequence ID" value="CAA9247199.1"/>
    <property type="molecule type" value="Genomic_DNA"/>
</dbReference>
<accession>A0A6J4IB81</accession>
<name>A0A6J4IB81_9BACT</name>
<sequence length="573" mass="62745">MKTMAAALGAFAACLVSAAPLSAAPRTGAPAAPAKTWTLPLDTFRDRLRGGWAGQMIGVSYGSIYEFKSNGAPITGPLRPWEPGFVANSLEQDDIYVEMTFLKTLEARGPKATRVQAGADFRDSRYRLWHANNAARENLRQGIPPPDSGHPRYNPHADDIDFQIEADLFGLVAPGMPRAAGRMCDVFGSVMNWGDGLYGGRFVTAMYCRAYQEPDPTPAAVRRCLDAGLASIPADSDYARILRDVIAGHKKNPGDWRKTWQALEDKWGGVDLCPTGKGKPFNIDAKLNGAYIALGLLYGGGDFARTLEITTRCGQDADCNPSNAAGVLGAIYGYRRLPAVYTRGIPSLDGKKFEWTDYDFPGLITACERVARRVVLDNGGRVTRRGTAEVLEIPVQRPQPPAKTEQMQAFRPEQIAQWAADYDRRLQAARTKAPRIGQWRPGWQLVATGDAMETGVMSYLGRQPVLATHPVSRTEPAAIERVLDIPAKKPRLRLTVTSSTENDAADWQLRVLVNGAVIDERVVHTPGKWQDITLDLAPYAGRQVTVRLENRAGGAKDWAWEAAYWARVDVLGG</sequence>
<evidence type="ECO:0008006" key="3">
    <source>
        <dbReference type="Google" id="ProtNLM"/>
    </source>
</evidence>
<feature type="chain" id="PRO_5026666926" description="Large exoproteins involved in heme utilization or adhesion" evidence="1">
    <location>
        <begin position="19"/>
        <end position="573"/>
    </location>
</feature>
<dbReference type="Gene3D" id="1.10.4080.10">
    <property type="entry name" value="ADP-ribosylation/Crystallin J1"/>
    <property type="match status" value="1"/>
</dbReference>
<evidence type="ECO:0000256" key="1">
    <source>
        <dbReference type="SAM" id="SignalP"/>
    </source>
</evidence>
<proteinExistence type="predicted"/>
<organism evidence="2">
    <name type="scientific">uncultured Armatimonadetes bacterium</name>
    <dbReference type="NCBI Taxonomy" id="157466"/>
    <lineage>
        <taxon>Bacteria</taxon>
        <taxon>Bacillati</taxon>
        <taxon>Armatimonadota</taxon>
        <taxon>environmental samples</taxon>
    </lineage>
</organism>
<evidence type="ECO:0000313" key="2">
    <source>
        <dbReference type="EMBL" id="CAA9247199.1"/>
    </source>
</evidence>